<evidence type="ECO:0000313" key="7">
    <source>
        <dbReference type="Proteomes" id="UP001108240"/>
    </source>
</evidence>
<dbReference type="SUPFAM" id="SSF57845">
    <property type="entry name" value="B-box zinc-binding domain"/>
    <property type="match status" value="1"/>
</dbReference>
<dbReference type="PANTHER" id="PTHR25465:SF32">
    <property type="entry name" value="BLOODTHIRSTY-RELATED GENE FAMILY, MEMBER 16 ISOFORM X1-RELATED"/>
    <property type="match status" value="1"/>
</dbReference>
<keyword evidence="2 4" id="KW-0863">Zinc-finger</keyword>
<dbReference type="GeneTree" id="ENSGT01040000240385"/>
<accession>A0A8C1D0Q2</accession>
<dbReference type="Pfam" id="PF13445">
    <property type="entry name" value="zf-RING_UBOX"/>
    <property type="match status" value="3"/>
</dbReference>
<sequence length="472" mass="54344">MMEPISIPPKYRHRRGSIDLPPFMDHCSVPLQTEEHKCPVCLDEFTDPVSTPCGHNFCKSCLKQCWDNSQDYKCPYCKETFSKRPELKSNTVLREIVQLFEKNRTDQLCISGPLSEELHCSICLDLFSDPVTTPCGHNFCKTCLDMFWDSCEKCTCPYCKETFDKCPDLRCNTALREIVQLFEKNTGYKREPVMTEYSQPLETEDQEETLCKPSVTASSSSVLTEILQCLICLELSTDPMMTPCGHNFCKACLKECWESSHDNTCLCCKEDFSKRVDLRHCGHLLSQSEILMCQSSYLEPHEKVINIKQVTMLDLVEDINPKIIQKYNRALEMFYGDDQTSVCQSCTEGDHKTHNTVLVEDESKEKKTQEMTMRKLVQQKIQDTMKMGQKIKHSEMKTGKRNEEKENADNIELCADLNYSTEKCQMTLFEPRGEDQDDVICQAILLSSSCIYRMLPLPVKADILCPFLQYVI</sequence>
<dbReference type="Gene3D" id="3.30.160.60">
    <property type="entry name" value="Classic Zinc Finger"/>
    <property type="match status" value="1"/>
</dbReference>
<reference evidence="6" key="2">
    <citation type="submission" date="2025-09" db="UniProtKB">
        <authorList>
            <consortium name="Ensembl"/>
        </authorList>
    </citation>
    <scope>IDENTIFICATION</scope>
</reference>
<dbReference type="InterPro" id="IPR027370">
    <property type="entry name" value="Znf-RING_euk"/>
</dbReference>
<dbReference type="InterPro" id="IPR013083">
    <property type="entry name" value="Znf_RING/FYVE/PHD"/>
</dbReference>
<reference evidence="6" key="1">
    <citation type="submission" date="2025-08" db="UniProtKB">
        <authorList>
            <consortium name="Ensembl"/>
        </authorList>
    </citation>
    <scope>IDENTIFICATION</scope>
</reference>
<keyword evidence="1" id="KW-0479">Metal-binding</keyword>
<feature type="domain" description="RING-type" evidence="5">
    <location>
        <begin position="229"/>
        <end position="269"/>
    </location>
</feature>
<feature type="domain" description="RING-type" evidence="5">
    <location>
        <begin position="38"/>
        <end position="78"/>
    </location>
</feature>
<dbReference type="Gene3D" id="3.30.40.10">
    <property type="entry name" value="Zinc/RING finger domain, C3HC4 (zinc finger)"/>
    <property type="match status" value="3"/>
</dbReference>
<proteinExistence type="predicted"/>
<dbReference type="Ensembl" id="ENSCCRT00000060649.2">
    <property type="protein sequence ID" value="ENSCCRP00000055950.2"/>
    <property type="gene ID" value="ENSCCRG00000029923.2"/>
</dbReference>
<keyword evidence="3" id="KW-0862">Zinc</keyword>
<evidence type="ECO:0000256" key="4">
    <source>
        <dbReference type="PROSITE-ProRule" id="PRU00175"/>
    </source>
</evidence>
<dbReference type="SMART" id="SM00184">
    <property type="entry name" value="RING"/>
    <property type="match status" value="3"/>
</dbReference>
<evidence type="ECO:0000256" key="1">
    <source>
        <dbReference type="ARBA" id="ARBA00022723"/>
    </source>
</evidence>
<dbReference type="SUPFAM" id="SSF57850">
    <property type="entry name" value="RING/U-box"/>
    <property type="match status" value="3"/>
</dbReference>
<keyword evidence="7" id="KW-1185">Reference proteome</keyword>
<dbReference type="InterPro" id="IPR001841">
    <property type="entry name" value="Znf_RING"/>
</dbReference>
<dbReference type="PANTHER" id="PTHR25465">
    <property type="entry name" value="B-BOX DOMAIN CONTAINING"/>
    <property type="match status" value="1"/>
</dbReference>
<feature type="domain" description="RING-type" evidence="5">
    <location>
        <begin position="120"/>
        <end position="160"/>
    </location>
</feature>
<dbReference type="PROSITE" id="PS50089">
    <property type="entry name" value="ZF_RING_2"/>
    <property type="match status" value="3"/>
</dbReference>
<evidence type="ECO:0000313" key="6">
    <source>
        <dbReference type="Ensembl" id="ENSCCRP00000055950.2"/>
    </source>
</evidence>
<protein>
    <submittedName>
        <fullName evidence="6">Zgc:153151</fullName>
    </submittedName>
</protein>
<dbReference type="InterPro" id="IPR017907">
    <property type="entry name" value="Znf_RING_CS"/>
</dbReference>
<evidence type="ECO:0000259" key="5">
    <source>
        <dbReference type="PROSITE" id="PS50089"/>
    </source>
</evidence>
<dbReference type="AlphaFoldDB" id="A0A8C1D0Q2"/>
<evidence type="ECO:0000256" key="2">
    <source>
        <dbReference type="ARBA" id="ARBA00022771"/>
    </source>
</evidence>
<dbReference type="GO" id="GO:0008270">
    <property type="term" value="F:zinc ion binding"/>
    <property type="evidence" value="ECO:0007669"/>
    <property type="project" value="UniProtKB-KW"/>
</dbReference>
<name>A0A8C1D0Q2_CYPCA</name>
<dbReference type="InterPro" id="IPR051051">
    <property type="entry name" value="E3_ubiq-ligase_TRIM/RNF"/>
</dbReference>
<dbReference type="OMA" id="ECWESSH"/>
<dbReference type="Proteomes" id="UP001108240">
    <property type="component" value="Unplaced"/>
</dbReference>
<evidence type="ECO:0000256" key="3">
    <source>
        <dbReference type="ARBA" id="ARBA00022833"/>
    </source>
</evidence>
<organism evidence="6 7">
    <name type="scientific">Cyprinus carpio carpio</name>
    <dbReference type="NCBI Taxonomy" id="630221"/>
    <lineage>
        <taxon>Eukaryota</taxon>
        <taxon>Metazoa</taxon>
        <taxon>Chordata</taxon>
        <taxon>Craniata</taxon>
        <taxon>Vertebrata</taxon>
        <taxon>Euteleostomi</taxon>
        <taxon>Actinopterygii</taxon>
        <taxon>Neopterygii</taxon>
        <taxon>Teleostei</taxon>
        <taxon>Ostariophysi</taxon>
        <taxon>Cypriniformes</taxon>
        <taxon>Cyprinidae</taxon>
        <taxon>Cyprininae</taxon>
        <taxon>Cyprinus</taxon>
    </lineage>
</organism>
<dbReference type="PROSITE" id="PS00518">
    <property type="entry name" value="ZF_RING_1"/>
    <property type="match status" value="3"/>
</dbReference>